<evidence type="ECO:0000256" key="1">
    <source>
        <dbReference type="SAM" id="Phobius"/>
    </source>
</evidence>
<reference evidence="3" key="1">
    <citation type="submission" date="2022-11" db="UniProtKB">
        <authorList>
            <consortium name="WormBaseParasite"/>
        </authorList>
    </citation>
    <scope>IDENTIFICATION</scope>
</reference>
<sequence length="121" mass="13544">MVHRALDNSKPNRSLFNALNNAMAGDQNELHGSGLIVLAPLLLVLILLLGGCVALLCNALKRDRHRSQFLDSNFDFEQTDDSNFAQPTFHDNVNIPRIIITRDSITVLQGFDQFKKRAAKE</sequence>
<keyword evidence="1" id="KW-1133">Transmembrane helix</keyword>
<name>A0A914W6M4_9BILA</name>
<protein>
    <submittedName>
        <fullName evidence="3">Uncharacterized protein</fullName>
    </submittedName>
</protein>
<evidence type="ECO:0000313" key="3">
    <source>
        <dbReference type="WBParaSite" id="PSAMB.scaffold3318size18782.g21038.t1"/>
    </source>
</evidence>
<accession>A0A914W6M4</accession>
<organism evidence="2 3">
    <name type="scientific">Plectus sambesii</name>
    <dbReference type="NCBI Taxonomy" id="2011161"/>
    <lineage>
        <taxon>Eukaryota</taxon>
        <taxon>Metazoa</taxon>
        <taxon>Ecdysozoa</taxon>
        <taxon>Nematoda</taxon>
        <taxon>Chromadorea</taxon>
        <taxon>Plectida</taxon>
        <taxon>Plectina</taxon>
        <taxon>Plectoidea</taxon>
        <taxon>Plectidae</taxon>
        <taxon>Plectus</taxon>
    </lineage>
</organism>
<proteinExistence type="predicted"/>
<keyword evidence="1" id="KW-0472">Membrane</keyword>
<dbReference type="WBParaSite" id="PSAMB.scaffold3318size18782.g21038.t1">
    <property type="protein sequence ID" value="PSAMB.scaffold3318size18782.g21038.t1"/>
    <property type="gene ID" value="PSAMB.scaffold3318size18782.g21038"/>
</dbReference>
<keyword evidence="1" id="KW-0812">Transmembrane</keyword>
<evidence type="ECO:0000313" key="2">
    <source>
        <dbReference type="Proteomes" id="UP000887566"/>
    </source>
</evidence>
<dbReference type="Proteomes" id="UP000887566">
    <property type="component" value="Unplaced"/>
</dbReference>
<feature type="transmembrane region" description="Helical" evidence="1">
    <location>
        <begin position="35"/>
        <end position="57"/>
    </location>
</feature>
<keyword evidence="2" id="KW-1185">Reference proteome</keyword>
<dbReference type="AlphaFoldDB" id="A0A914W6M4"/>